<evidence type="ECO:0000313" key="2">
    <source>
        <dbReference type="Proteomes" id="UP000182544"/>
    </source>
</evidence>
<keyword evidence="2" id="KW-1185">Reference proteome</keyword>
<dbReference type="AlphaFoldDB" id="A0A1K2IAS6"/>
<dbReference type="RefSeq" id="WP_072399840.1">
    <property type="nucleotide sequence ID" value="NZ_FPKV01000001.1"/>
</dbReference>
<organism evidence="1 2">
    <name type="scientific">Flaviramulus basaltis</name>
    <dbReference type="NCBI Taxonomy" id="369401"/>
    <lineage>
        <taxon>Bacteria</taxon>
        <taxon>Pseudomonadati</taxon>
        <taxon>Bacteroidota</taxon>
        <taxon>Flavobacteriia</taxon>
        <taxon>Flavobacteriales</taxon>
        <taxon>Flavobacteriaceae</taxon>
        <taxon>Flaviramulus</taxon>
    </lineage>
</organism>
<dbReference type="STRING" id="369401.SAMN05428642_101245"/>
<protein>
    <submittedName>
        <fullName evidence="1">Uncharacterized protein</fullName>
    </submittedName>
</protein>
<accession>A0A1K2IAS6</accession>
<dbReference type="EMBL" id="FPKV01000001">
    <property type="protein sequence ID" value="SFZ89408.1"/>
    <property type="molecule type" value="Genomic_DNA"/>
</dbReference>
<name>A0A1K2IAS6_9FLAO</name>
<dbReference type="Proteomes" id="UP000182544">
    <property type="component" value="Unassembled WGS sequence"/>
</dbReference>
<gene>
    <name evidence="1" type="ORF">SAMN05428642_101245</name>
</gene>
<evidence type="ECO:0000313" key="1">
    <source>
        <dbReference type="EMBL" id="SFZ89408.1"/>
    </source>
</evidence>
<sequence length="233" mass="26650">MKKNILFIVSFFVLSFGYSQTKSSIDNYPFASLDVNIMVMPFGMENPINIGTMSKSGEINFDFPNELKNLSQDDKESESSKLWYSLFSQCDNGSEMVAEKDNIFSFDTGALSLWTSDNRYVGVIFTVSNENLMPWVEDPAYMEPILESYFELIYVAKPFQYKGNCTSTTMLDSGDIKTIYNFNLNLKTGFNFIEYKIESIYKTDPNVMASFPNKVTITNVEGIPDCKWIGKYF</sequence>
<dbReference type="OrthoDB" id="1418179at2"/>
<reference evidence="1 2" key="1">
    <citation type="submission" date="2016-10" db="EMBL/GenBank/DDBJ databases">
        <authorList>
            <person name="de Groot N.N."/>
        </authorList>
    </citation>
    <scope>NUCLEOTIDE SEQUENCE [LARGE SCALE GENOMIC DNA]</scope>
    <source>
        <strain evidence="1 2">DSM 18180</strain>
    </source>
</reference>
<proteinExistence type="predicted"/>